<feature type="compositionally biased region" description="Basic and acidic residues" evidence="2">
    <location>
        <begin position="123"/>
        <end position="140"/>
    </location>
</feature>
<dbReference type="FunFam" id="1.10.472.80:FF:000038">
    <property type="entry name" value="TBC1 domain family member 5"/>
    <property type="match status" value="1"/>
</dbReference>
<comment type="caution">
    <text evidence="4">The sequence shown here is derived from an EMBL/GenBank/DDBJ whole genome shotgun (WGS) entry which is preliminary data.</text>
</comment>
<feature type="compositionally biased region" description="Low complexity" evidence="2">
    <location>
        <begin position="545"/>
        <end position="564"/>
    </location>
</feature>
<feature type="compositionally biased region" description="Basic and acidic residues" evidence="2">
    <location>
        <begin position="15"/>
        <end position="29"/>
    </location>
</feature>
<feature type="domain" description="Rab-GAP TBC" evidence="3">
    <location>
        <begin position="83"/>
        <end position="359"/>
    </location>
</feature>
<feature type="compositionally biased region" description="Polar residues" evidence="2">
    <location>
        <begin position="441"/>
        <end position="467"/>
    </location>
</feature>
<evidence type="ECO:0000259" key="3">
    <source>
        <dbReference type="PROSITE" id="PS50086"/>
    </source>
</evidence>
<reference evidence="4" key="2">
    <citation type="journal article" date="2021" name="World Allergy Organ. J.">
        <title>Chromosome-level assembly of Dermatophagoides farinae genome and transcriptome reveals two novel allergens Der f 37 and Der f 39.</title>
        <authorList>
            <person name="Chen J."/>
            <person name="Cai Z."/>
            <person name="Fan D."/>
            <person name="Hu J."/>
            <person name="Hou Y."/>
            <person name="He Y."/>
            <person name="Zhang Z."/>
            <person name="Zhao Z."/>
            <person name="Gao P."/>
            <person name="Hu W."/>
            <person name="Sun J."/>
            <person name="Li J."/>
            <person name="Ji K."/>
        </authorList>
    </citation>
    <scope>NUCLEOTIDE SEQUENCE</scope>
    <source>
        <strain evidence="4">JKM2019</strain>
    </source>
</reference>
<name>A0A9D4P567_DERFA</name>
<dbReference type="Proteomes" id="UP000828236">
    <property type="component" value="Unassembled WGS sequence"/>
</dbReference>
<evidence type="ECO:0000256" key="2">
    <source>
        <dbReference type="SAM" id="MobiDB-lite"/>
    </source>
</evidence>
<dbReference type="PROSITE" id="PS50086">
    <property type="entry name" value="TBC_RABGAP"/>
    <property type="match status" value="1"/>
</dbReference>
<feature type="region of interest" description="Disordered" evidence="2">
    <location>
        <begin position="545"/>
        <end position="570"/>
    </location>
</feature>
<gene>
    <name evidence="4" type="ORF">HUG17_6675</name>
</gene>
<dbReference type="AlphaFoldDB" id="A0A9D4P567"/>
<accession>A0A9D4P567</accession>
<dbReference type="GO" id="GO:0005737">
    <property type="term" value="C:cytoplasm"/>
    <property type="evidence" value="ECO:0007669"/>
    <property type="project" value="UniProtKB-ARBA"/>
</dbReference>
<dbReference type="FunFam" id="1.10.8.270:FF:000011">
    <property type="entry name" value="TBC1 domain family member 5"/>
    <property type="match status" value="1"/>
</dbReference>
<dbReference type="Gene3D" id="1.10.8.270">
    <property type="entry name" value="putative rabgap domain of human tbc1 domain family member 14 like domains"/>
    <property type="match status" value="1"/>
</dbReference>
<evidence type="ECO:0000313" key="4">
    <source>
        <dbReference type="EMBL" id="KAH7644313.1"/>
    </source>
</evidence>
<dbReference type="InterPro" id="IPR000195">
    <property type="entry name" value="Rab-GAP-TBC_dom"/>
</dbReference>
<dbReference type="GO" id="GO:0005096">
    <property type="term" value="F:GTPase activator activity"/>
    <property type="evidence" value="ECO:0007669"/>
    <property type="project" value="UniProtKB-KW"/>
</dbReference>
<proteinExistence type="predicted"/>
<dbReference type="SMART" id="SM00164">
    <property type="entry name" value="TBC"/>
    <property type="match status" value="1"/>
</dbReference>
<dbReference type="PANTHER" id="PTHR22957">
    <property type="entry name" value="TBC1 DOMAIN FAMILY MEMBER GTPASE-ACTIVATING PROTEIN"/>
    <property type="match status" value="1"/>
</dbReference>
<feature type="compositionally biased region" description="Polar residues" evidence="2">
    <location>
        <begin position="30"/>
        <end position="39"/>
    </location>
</feature>
<feature type="region of interest" description="Disordered" evidence="2">
    <location>
        <begin position="440"/>
        <end position="472"/>
    </location>
</feature>
<dbReference type="InterPro" id="IPR035969">
    <property type="entry name" value="Rab-GAP_TBC_sf"/>
</dbReference>
<organism evidence="4">
    <name type="scientific">Dermatophagoides farinae</name>
    <name type="common">American house dust mite</name>
    <dbReference type="NCBI Taxonomy" id="6954"/>
    <lineage>
        <taxon>Eukaryota</taxon>
        <taxon>Metazoa</taxon>
        <taxon>Ecdysozoa</taxon>
        <taxon>Arthropoda</taxon>
        <taxon>Chelicerata</taxon>
        <taxon>Arachnida</taxon>
        <taxon>Acari</taxon>
        <taxon>Acariformes</taxon>
        <taxon>Sarcoptiformes</taxon>
        <taxon>Astigmata</taxon>
        <taxon>Psoroptidia</taxon>
        <taxon>Analgoidea</taxon>
        <taxon>Pyroglyphidae</taxon>
        <taxon>Dermatophagoidinae</taxon>
        <taxon>Dermatophagoides</taxon>
    </lineage>
</organism>
<dbReference type="OrthoDB" id="27140at2759"/>
<feature type="region of interest" description="Disordered" evidence="2">
    <location>
        <begin position="1"/>
        <end position="52"/>
    </location>
</feature>
<dbReference type="EMBL" id="SDOV01000002">
    <property type="protein sequence ID" value="KAH7644313.1"/>
    <property type="molecule type" value="Genomic_DNA"/>
</dbReference>
<dbReference type="PANTHER" id="PTHR22957:SF337">
    <property type="entry name" value="TBC1 DOMAIN FAMILY MEMBER 5"/>
    <property type="match status" value="1"/>
</dbReference>
<evidence type="ECO:0000256" key="1">
    <source>
        <dbReference type="ARBA" id="ARBA00022468"/>
    </source>
</evidence>
<dbReference type="SUPFAM" id="SSF47923">
    <property type="entry name" value="Ypt/Rab-GAP domain of gyp1p"/>
    <property type="match status" value="2"/>
</dbReference>
<sequence length="597" mass="70769">MENQNDDDGFAIIENAKDALKEHHHEQRQSSESIKSNNLQQPQQQQQQHRTIDERIVNNYYLEEYMSLENVKALKQNALKCGLRSYRFRSIAWSIFLESLPEKSEERIQHIRSMRSKYQELQNKYRHDPRKFQTDEKTDDNPLSQDETSHWNQYFSDDELQSRIKKDVVRAFPDINFFQGEKIQRIMVDILFNYARENSHIEYKQGMHEILAPIIFVIHSDHQSFLFAQENGLDEEEIKELMDSKYLEHDSYFLFAYIMERIESWYDNNSIKTIRKNEYVNMEPFSNDVDFNCYSKIGIKLKMITEQILRRHDEKLFTHLKELKIAPQIYGIRWMRLLFIREFQMQDLLVLWDAIFAHDFSLCDYIFTAMLTVIRSLLLPCDYAECLNHLMRYPSVCDVHYVIHLALHYRDPINYPEPIEHSTLVLPNPNAIKVQMANRLPPSSSMNGNGKSIQSYQTMTNSSSNYEQSKHSKSNELRNVSFEWIEDKLVKLQGYDGNNHRPSVDCCQELSQEIQKLKYKTDFCARYMTKHLEIIQKFVNQCSTTHNNQQSNSNSNQQLNSDQNPTEHDFESSMDNVLISIAELKKIRDILRGTIAL</sequence>
<keyword evidence="1" id="KW-0343">GTPase activation</keyword>
<feature type="region of interest" description="Disordered" evidence="2">
    <location>
        <begin position="123"/>
        <end position="148"/>
    </location>
</feature>
<protein>
    <submittedName>
        <fullName evidence="4">Tbc1 domain containing protein 4</fullName>
    </submittedName>
</protein>
<dbReference type="Gene3D" id="1.10.472.80">
    <property type="entry name" value="Ypt/Rab-GAP domain of gyp1p, domain 3"/>
    <property type="match status" value="1"/>
</dbReference>
<dbReference type="Pfam" id="PF00566">
    <property type="entry name" value="RabGAP-TBC"/>
    <property type="match status" value="1"/>
</dbReference>
<reference evidence="4" key="1">
    <citation type="submission" date="2020-06" db="EMBL/GenBank/DDBJ databases">
        <authorList>
            <person name="Ji K."/>
            <person name="Li J."/>
        </authorList>
    </citation>
    <scope>NUCLEOTIDE SEQUENCE</scope>
    <source>
        <strain evidence="4">JKM2019</strain>
        <tissue evidence="4">Whole body</tissue>
    </source>
</reference>